<comment type="catalytic activity">
    <reaction evidence="10">
        <text>Hydrolysis of (1-&gt;4)-beta-D-xylans, to remove successive D-xylose residues from the non-reducing termini.</text>
        <dbReference type="EC" id="3.2.1.37"/>
    </reaction>
</comment>
<keyword evidence="7" id="KW-0119">Carbohydrate metabolism</keyword>
<dbReference type="SMART" id="SM01217">
    <property type="entry name" value="Fn3_like"/>
    <property type="match status" value="1"/>
</dbReference>
<dbReference type="InterPro" id="IPR026891">
    <property type="entry name" value="Fn3-like"/>
</dbReference>
<evidence type="ECO:0000256" key="10">
    <source>
        <dbReference type="ARBA" id="ARBA00024574"/>
    </source>
</evidence>
<name>A0A9W4U8M1_9PLEO</name>
<comment type="caution">
    <text evidence="13">The sequence shown here is derived from an EMBL/GenBank/DDBJ whole genome shotgun (WGS) entry which is preliminary data.</text>
</comment>
<dbReference type="InterPro" id="IPR013783">
    <property type="entry name" value="Ig-like_fold"/>
</dbReference>
<dbReference type="Gene3D" id="2.60.40.10">
    <property type="entry name" value="Immunoglobulins"/>
    <property type="match status" value="1"/>
</dbReference>
<dbReference type="GO" id="GO:0046556">
    <property type="term" value="F:alpha-L-arabinofuranosidase activity"/>
    <property type="evidence" value="ECO:0007669"/>
    <property type="project" value="TreeGrafter"/>
</dbReference>
<dbReference type="InterPro" id="IPR036881">
    <property type="entry name" value="Glyco_hydro_3_C_sf"/>
</dbReference>
<evidence type="ECO:0000256" key="4">
    <source>
        <dbReference type="ARBA" id="ARBA00022729"/>
    </source>
</evidence>
<evidence type="ECO:0000259" key="12">
    <source>
        <dbReference type="SMART" id="SM01217"/>
    </source>
</evidence>
<evidence type="ECO:0000256" key="5">
    <source>
        <dbReference type="ARBA" id="ARBA00022801"/>
    </source>
</evidence>
<evidence type="ECO:0000313" key="14">
    <source>
        <dbReference type="Proteomes" id="UP001152607"/>
    </source>
</evidence>
<dbReference type="GO" id="GO:0031222">
    <property type="term" value="P:arabinan catabolic process"/>
    <property type="evidence" value="ECO:0007669"/>
    <property type="project" value="TreeGrafter"/>
</dbReference>
<proteinExistence type="inferred from homology"/>
<keyword evidence="4" id="KW-0732">Signal</keyword>
<evidence type="ECO:0000256" key="3">
    <source>
        <dbReference type="ARBA" id="ARBA00022651"/>
    </source>
</evidence>
<evidence type="ECO:0000313" key="13">
    <source>
        <dbReference type="EMBL" id="CAI6317354.1"/>
    </source>
</evidence>
<dbReference type="SUPFAM" id="SSF52279">
    <property type="entry name" value="Beta-D-glucan exohydrolase, C-terminal domain"/>
    <property type="match status" value="1"/>
</dbReference>
<evidence type="ECO:0000256" key="2">
    <source>
        <dbReference type="ARBA" id="ARBA00005336"/>
    </source>
</evidence>
<sequence>MDSLRWELLQNYLDRLFWPIPMAFFKYLIALCPALIAAQNASTGPYPSCTTLPLRDNPVCDESLDPASRAEGLVAAMNISEKLINLVDHAPGVPRLGIPAYDWWGEALHGVAYSPAVHYAMSGEFSSATSFANPITISAAFDDELVERIGKTIGTEGRAFANVGRAGLDFWTPNINPFKDPRWGRGLETPGEDAFRVSQYVKHLLRGMEWASEEPSEARGRQIIATCKHFASYDLERWEGIVRQKFDAQVRLQDLVEYYLPSFRQCARDSNVGSIMCAYNRVNGTPACADSYMMQTVLREHWGWTKHGNYIVSDCNAVKNIWADHKWVSTAALASAKAFNAGMDNVCEVSRGSTDVVGAFNQSLVTEEVLDTSLKRQYEGLVRAGYFQKSPDPTGYRSYGWDSVNTDAATSLAKQSATDGITLLKNDGALPMQFKQNQTVALIGMWANDTRNRMLGNYFGRPPYYRTPLWTAQQTNISTLYADGPVAQNSFNQSAAIEAARAADTILYFGGIDGSIEAEDLDRTEITWPSPQLSLLSALSELGKPIIVVQLGTSLDNSPLLDNPSIGAIVWAGYPGMYGGPAVFDVLTGEKAPAGRLPITQYPGEYAEIVNMTDMTLRPSDKNPGRTYRWYDQAVQEFGFGLGYSNFSVKFGEYPKSVVSVGDLNCDEEYQDLCAFSQKVPVVVTNEGGITSDYVVLIFAKSEAGPAPQPKKSLVGYQRLRDIEPEEEREAEFELTVGSFSRVLDNGDSILYDGKYCLVWEGSLDGNNGEEQLCLDIVDGDSTGQTLVDKWPQPKGGNGTAAGGSV</sequence>
<dbReference type="GO" id="GO:0009044">
    <property type="term" value="F:xylan 1,4-beta-xylosidase activity"/>
    <property type="evidence" value="ECO:0007669"/>
    <property type="project" value="UniProtKB-EC"/>
</dbReference>
<dbReference type="PANTHER" id="PTHR42721:SF3">
    <property type="entry name" value="BETA-D-XYLOSIDASE 5-RELATED"/>
    <property type="match status" value="1"/>
</dbReference>
<dbReference type="GO" id="GO:0045493">
    <property type="term" value="P:xylan catabolic process"/>
    <property type="evidence" value="ECO:0007669"/>
    <property type="project" value="UniProtKB-KW"/>
</dbReference>
<dbReference type="InterPro" id="IPR036962">
    <property type="entry name" value="Glyco_hydro_3_N_sf"/>
</dbReference>
<dbReference type="InterPro" id="IPR017853">
    <property type="entry name" value="GH"/>
</dbReference>
<dbReference type="Pfam" id="PF01915">
    <property type="entry name" value="Glyco_hydro_3_C"/>
    <property type="match status" value="1"/>
</dbReference>
<keyword evidence="6" id="KW-0325">Glycoprotein</keyword>
<dbReference type="Gene3D" id="3.20.20.300">
    <property type="entry name" value="Glycoside hydrolase, family 3, N-terminal domain"/>
    <property type="match status" value="1"/>
</dbReference>
<keyword evidence="5" id="KW-0378">Hydrolase</keyword>
<reference evidence="13" key="1">
    <citation type="submission" date="2023-01" db="EMBL/GenBank/DDBJ databases">
        <authorList>
            <person name="Van Ghelder C."/>
            <person name="Rancurel C."/>
        </authorList>
    </citation>
    <scope>NUCLEOTIDE SEQUENCE</scope>
    <source>
        <strain evidence="13">CNCM I-4278</strain>
    </source>
</reference>
<accession>A0A9W4U8M1</accession>
<keyword evidence="3" id="KW-0858">Xylan degradation</keyword>
<keyword evidence="8" id="KW-0326">Glycosidase</keyword>
<dbReference type="Proteomes" id="UP001152607">
    <property type="component" value="Unassembled WGS sequence"/>
</dbReference>
<dbReference type="SUPFAM" id="SSF51445">
    <property type="entry name" value="(Trans)glycosidases"/>
    <property type="match status" value="1"/>
</dbReference>
<dbReference type="OrthoDB" id="47059at2759"/>
<evidence type="ECO:0000256" key="8">
    <source>
        <dbReference type="ARBA" id="ARBA00023295"/>
    </source>
</evidence>
<dbReference type="EMBL" id="CAOQHR010000002">
    <property type="protein sequence ID" value="CAI6317354.1"/>
    <property type="molecule type" value="Genomic_DNA"/>
</dbReference>
<dbReference type="InterPro" id="IPR002772">
    <property type="entry name" value="Glyco_hydro_3_C"/>
</dbReference>
<dbReference type="InterPro" id="IPR044993">
    <property type="entry name" value="BXL"/>
</dbReference>
<keyword evidence="14" id="KW-1185">Reference proteome</keyword>
<gene>
    <name evidence="13" type="ORF">PDIGIT_LOCUS3458</name>
</gene>
<evidence type="ECO:0000256" key="1">
    <source>
        <dbReference type="ARBA" id="ARBA00004851"/>
    </source>
</evidence>
<dbReference type="Pfam" id="PF14310">
    <property type="entry name" value="Fn3-like"/>
    <property type="match status" value="1"/>
</dbReference>
<dbReference type="InterPro" id="IPR001764">
    <property type="entry name" value="Glyco_hydro_3_N"/>
</dbReference>
<evidence type="ECO:0000256" key="11">
    <source>
        <dbReference type="ARBA" id="ARBA00026107"/>
    </source>
</evidence>
<evidence type="ECO:0000256" key="9">
    <source>
        <dbReference type="ARBA" id="ARBA00023326"/>
    </source>
</evidence>
<organism evidence="13 14">
    <name type="scientific">Periconia digitata</name>
    <dbReference type="NCBI Taxonomy" id="1303443"/>
    <lineage>
        <taxon>Eukaryota</taxon>
        <taxon>Fungi</taxon>
        <taxon>Dikarya</taxon>
        <taxon>Ascomycota</taxon>
        <taxon>Pezizomycotina</taxon>
        <taxon>Dothideomycetes</taxon>
        <taxon>Pleosporomycetidae</taxon>
        <taxon>Pleosporales</taxon>
        <taxon>Massarineae</taxon>
        <taxon>Periconiaceae</taxon>
        <taxon>Periconia</taxon>
    </lineage>
</organism>
<feature type="domain" description="Fibronectin type III-like" evidence="12">
    <location>
        <begin position="694"/>
        <end position="765"/>
    </location>
</feature>
<evidence type="ECO:0000256" key="6">
    <source>
        <dbReference type="ARBA" id="ARBA00023180"/>
    </source>
</evidence>
<dbReference type="Pfam" id="PF00933">
    <property type="entry name" value="Glyco_hydro_3"/>
    <property type="match status" value="1"/>
</dbReference>
<dbReference type="EC" id="3.2.1.37" evidence="11"/>
<dbReference type="PANTHER" id="PTHR42721">
    <property type="entry name" value="SUGAR HYDROLASE-RELATED"/>
    <property type="match status" value="1"/>
</dbReference>
<dbReference type="Gene3D" id="3.40.50.1700">
    <property type="entry name" value="Glycoside hydrolase family 3 C-terminal domain"/>
    <property type="match status" value="1"/>
</dbReference>
<comment type="pathway">
    <text evidence="1">Glycan degradation; xylan degradation.</text>
</comment>
<keyword evidence="9" id="KW-0624">Polysaccharide degradation</keyword>
<comment type="similarity">
    <text evidence="2">Belongs to the glycosyl hydrolase 3 family.</text>
</comment>
<evidence type="ECO:0000256" key="7">
    <source>
        <dbReference type="ARBA" id="ARBA00023277"/>
    </source>
</evidence>
<dbReference type="AlphaFoldDB" id="A0A9W4U8M1"/>
<protein>
    <recommendedName>
        <fullName evidence="11">xylan 1,4-beta-xylosidase</fullName>
        <ecNumber evidence="11">3.2.1.37</ecNumber>
    </recommendedName>
</protein>